<name>A0A2A6E2R9_9BACL</name>
<dbReference type="AlphaFoldDB" id="A0A2A6E2R9"/>
<evidence type="ECO:0000313" key="2">
    <source>
        <dbReference type="Proteomes" id="UP000243688"/>
    </source>
</evidence>
<dbReference type="PANTHER" id="PTHR11669:SF8">
    <property type="entry name" value="DNA POLYMERASE III SUBUNIT DELTA"/>
    <property type="match status" value="1"/>
</dbReference>
<reference evidence="1 2" key="1">
    <citation type="submission" date="2016-12" db="EMBL/GenBank/DDBJ databases">
        <title>Candidatus Reconcilibacillus cellulovorans genome.</title>
        <authorList>
            <person name="Kolinko S."/>
            <person name="Wu Y.-W."/>
            <person name="Tachea F."/>
            <person name="Denzel E."/>
            <person name="Hiras J."/>
            <person name="Baecker N."/>
            <person name="Chan L.J."/>
            <person name="Eichorst S.A."/>
            <person name="Frey D."/>
            <person name="Adams P.D."/>
            <person name="Pray T."/>
            <person name="Tanjore D."/>
            <person name="Petzold C.J."/>
            <person name="Gladden J.M."/>
            <person name="Simmons B.A."/>
            <person name="Singer S.W."/>
        </authorList>
    </citation>
    <scope>NUCLEOTIDE SEQUENCE [LARGE SCALE GENOMIC DNA]</scope>
    <source>
        <strain evidence="1">JTherm</strain>
    </source>
</reference>
<evidence type="ECO:0000313" key="1">
    <source>
        <dbReference type="EMBL" id="PDO11109.1"/>
    </source>
</evidence>
<dbReference type="EMBL" id="MOXJ01000005">
    <property type="protein sequence ID" value="PDO11109.1"/>
    <property type="molecule type" value="Genomic_DNA"/>
</dbReference>
<organism evidence="1 2">
    <name type="scientific">Candidatus Reconcilbacillus cellulovorans</name>
    <dbReference type="NCBI Taxonomy" id="1906605"/>
    <lineage>
        <taxon>Bacteria</taxon>
        <taxon>Bacillati</taxon>
        <taxon>Bacillota</taxon>
        <taxon>Bacilli</taxon>
        <taxon>Bacillales</taxon>
        <taxon>Paenibacillaceae</taxon>
        <taxon>Candidatus Reconcilbacillus</taxon>
    </lineage>
</organism>
<dbReference type="Gene3D" id="3.40.50.300">
    <property type="entry name" value="P-loop containing nucleotide triphosphate hydrolases"/>
    <property type="match status" value="1"/>
</dbReference>
<dbReference type="InterPro" id="IPR050238">
    <property type="entry name" value="DNA_Rep/Repair_Clamp_Loader"/>
</dbReference>
<proteinExistence type="predicted"/>
<dbReference type="GO" id="GO:0006261">
    <property type="term" value="P:DNA-templated DNA replication"/>
    <property type="evidence" value="ECO:0007669"/>
    <property type="project" value="TreeGrafter"/>
</dbReference>
<dbReference type="Pfam" id="PF13177">
    <property type="entry name" value="DNA_pol3_delta2"/>
    <property type="match status" value="1"/>
</dbReference>
<comment type="caution">
    <text evidence="1">The sequence shown here is derived from an EMBL/GenBank/DDBJ whole genome shotgun (WGS) entry which is preliminary data.</text>
</comment>
<dbReference type="NCBIfam" id="TIGR00678">
    <property type="entry name" value="holB"/>
    <property type="match status" value="1"/>
</dbReference>
<sequence length="327" mass="35830">MAFSSVAGQPLAKRLLENAVRRGTKGRAYLFAGPRGTGKMTAARELAKAVLCLAPEPGDRPCGQCADCRKMERGQHPGFVVVEPDGEAIKIDQIRSLQARFHYRPASAGAEPVGVYVIRQAERMTAQAANSLLKFLEEPATPVVAVLIAENASALLPTIRSRVQRVPFVPAPPSELERLLLERGVAEELARPAARLAAGIDAAFELASSAWFGETLKTVLGWAERAVAGVAEALVDVFKYCSKWTEDQWEVAFELFALWCLDLACVAVGGRTPVFCEKRERMAALASRREPAHWATCAEEAVRARRRLRQHVQPQAEMERLLILLHG</sequence>
<dbReference type="Proteomes" id="UP000243688">
    <property type="component" value="Unassembled WGS sequence"/>
</dbReference>
<dbReference type="SUPFAM" id="SSF52540">
    <property type="entry name" value="P-loop containing nucleoside triphosphate hydrolases"/>
    <property type="match status" value="1"/>
</dbReference>
<gene>
    <name evidence="1" type="ORF">BLM47_03720</name>
</gene>
<accession>A0A2A6E2R9</accession>
<protein>
    <submittedName>
        <fullName evidence="1">DNA polymerase III subunit delta</fullName>
    </submittedName>
</protein>
<dbReference type="InterPro" id="IPR004622">
    <property type="entry name" value="DNA_pol_HolB"/>
</dbReference>
<dbReference type="PANTHER" id="PTHR11669">
    <property type="entry name" value="REPLICATION FACTOR C / DNA POLYMERASE III GAMMA-TAU SUBUNIT"/>
    <property type="match status" value="1"/>
</dbReference>
<dbReference type="InterPro" id="IPR027417">
    <property type="entry name" value="P-loop_NTPase"/>
</dbReference>
<dbReference type="GO" id="GO:0008408">
    <property type="term" value="F:3'-5' exonuclease activity"/>
    <property type="evidence" value="ECO:0007669"/>
    <property type="project" value="InterPro"/>
</dbReference>
<dbReference type="GO" id="GO:0003887">
    <property type="term" value="F:DNA-directed DNA polymerase activity"/>
    <property type="evidence" value="ECO:0007669"/>
    <property type="project" value="InterPro"/>
</dbReference>